<protein>
    <submittedName>
        <fullName evidence="1">Uncharacterized protein</fullName>
    </submittedName>
</protein>
<dbReference type="Proteomes" id="UP000237347">
    <property type="component" value="Unassembled WGS sequence"/>
</dbReference>
<accession>A0AAW0JVH8</accession>
<organism evidence="1 2">
    <name type="scientific">Quercus suber</name>
    <name type="common">Cork oak</name>
    <dbReference type="NCBI Taxonomy" id="58331"/>
    <lineage>
        <taxon>Eukaryota</taxon>
        <taxon>Viridiplantae</taxon>
        <taxon>Streptophyta</taxon>
        <taxon>Embryophyta</taxon>
        <taxon>Tracheophyta</taxon>
        <taxon>Spermatophyta</taxon>
        <taxon>Magnoliopsida</taxon>
        <taxon>eudicotyledons</taxon>
        <taxon>Gunneridae</taxon>
        <taxon>Pentapetalae</taxon>
        <taxon>rosids</taxon>
        <taxon>fabids</taxon>
        <taxon>Fagales</taxon>
        <taxon>Fagaceae</taxon>
        <taxon>Quercus</taxon>
    </lineage>
</organism>
<keyword evidence="2" id="KW-1185">Reference proteome</keyword>
<evidence type="ECO:0000313" key="1">
    <source>
        <dbReference type="EMBL" id="KAK7830174.1"/>
    </source>
</evidence>
<sequence>MNSVHFPRIIGRRRTSWRYVIEFICLI</sequence>
<dbReference type="AlphaFoldDB" id="A0AAW0JVH8"/>
<comment type="caution">
    <text evidence="1">The sequence shown here is derived from an EMBL/GenBank/DDBJ whole genome shotgun (WGS) entry which is preliminary data.</text>
</comment>
<dbReference type="EMBL" id="PKMF04000467">
    <property type="protein sequence ID" value="KAK7830174.1"/>
    <property type="molecule type" value="Genomic_DNA"/>
</dbReference>
<evidence type="ECO:0000313" key="2">
    <source>
        <dbReference type="Proteomes" id="UP000237347"/>
    </source>
</evidence>
<proteinExistence type="predicted"/>
<name>A0AAW0JVH8_QUESU</name>
<gene>
    <name evidence="1" type="ORF">CFP56_028492</name>
</gene>
<reference evidence="1 2" key="1">
    <citation type="journal article" date="2018" name="Sci. Data">
        <title>The draft genome sequence of cork oak.</title>
        <authorList>
            <person name="Ramos A.M."/>
            <person name="Usie A."/>
            <person name="Barbosa P."/>
            <person name="Barros P.M."/>
            <person name="Capote T."/>
            <person name="Chaves I."/>
            <person name="Simoes F."/>
            <person name="Abreu I."/>
            <person name="Carrasquinho I."/>
            <person name="Faro C."/>
            <person name="Guimaraes J.B."/>
            <person name="Mendonca D."/>
            <person name="Nobrega F."/>
            <person name="Rodrigues L."/>
            <person name="Saibo N.J.M."/>
            <person name="Varela M.C."/>
            <person name="Egas C."/>
            <person name="Matos J."/>
            <person name="Miguel C.M."/>
            <person name="Oliveira M.M."/>
            <person name="Ricardo C.P."/>
            <person name="Goncalves S."/>
        </authorList>
    </citation>
    <scope>NUCLEOTIDE SEQUENCE [LARGE SCALE GENOMIC DNA]</scope>
    <source>
        <strain evidence="2">cv. HL8</strain>
    </source>
</reference>